<dbReference type="RefSeq" id="WP_123215610.1">
    <property type="nucleotide sequence ID" value="NZ_RJTM01000059.1"/>
</dbReference>
<evidence type="ECO:0000313" key="1">
    <source>
        <dbReference type="EMBL" id="RNL88512.1"/>
    </source>
</evidence>
<keyword evidence="2" id="KW-1185">Reference proteome</keyword>
<accession>A0A3N0EL62</accession>
<sequence>MKKSEEELLSKLREGAKTHHPTLVPHPFYKDKFQVSFFYVEDHIELMLHIQALLNICILAMDSSELVKRPSPETLELYVRQVLTLANRLLPQGETALLDDVNAFFRNEELRKHMDKT</sequence>
<dbReference type="Proteomes" id="UP000267469">
    <property type="component" value="Unassembled WGS sequence"/>
</dbReference>
<evidence type="ECO:0000313" key="2">
    <source>
        <dbReference type="Proteomes" id="UP000267469"/>
    </source>
</evidence>
<gene>
    <name evidence="1" type="ORF">ED312_08675</name>
</gene>
<comment type="caution">
    <text evidence="1">The sequence shown here is derived from an EMBL/GenBank/DDBJ whole genome shotgun (WGS) entry which is preliminary data.</text>
</comment>
<dbReference type="AlphaFoldDB" id="A0A3N0EL62"/>
<dbReference type="EMBL" id="RJTM01000059">
    <property type="protein sequence ID" value="RNL88512.1"/>
    <property type="molecule type" value="Genomic_DNA"/>
</dbReference>
<reference evidence="1 2" key="1">
    <citation type="submission" date="2018-10" db="EMBL/GenBank/DDBJ databases">
        <title>Sinomicrobium pectinilyticum sp. nov., a pectinase-producing bacterium isolated from alkaline and saline soil, and emended description of the genus Sinomicrobium.</title>
        <authorList>
            <person name="Cheng B."/>
            <person name="Li C."/>
            <person name="Lai Q."/>
            <person name="Du M."/>
            <person name="Shao Z."/>
            <person name="Xu P."/>
            <person name="Yang C."/>
        </authorList>
    </citation>
    <scope>NUCLEOTIDE SEQUENCE [LARGE SCALE GENOMIC DNA]</scope>
    <source>
        <strain evidence="1 2">5DNS001</strain>
    </source>
</reference>
<protein>
    <submittedName>
        <fullName evidence="1">Uncharacterized protein</fullName>
    </submittedName>
</protein>
<name>A0A3N0EL62_SINP1</name>
<dbReference type="OrthoDB" id="1451029at2"/>
<organism evidence="1 2">
    <name type="scientific">Sinomicrobium pectinilyticum</name>
    <dbReference type="NCBI Taxonomy" id="1084421"/>
    <lineage>
        <taxon>Bacteria</taxon>
        <taxon>Pseudomonadati</taxon>
        <taxon>Bacteroidota</taxon>
        <taxon>Flavobacteriia</taxon>
        <taxon>Flavobacteriales</taxon>
        <taxon>Flavobacteriaceae</taxon>
        <taxon>Sinomicrobium</taxon>
    </lineage>
</organism>
<proteinExistence type="predicted"/>